<name>A0A480AS21_9BURK</name>
<protein>
    <submittedName>
        <fullName evidence="1">Uncharacterized protein</fullName>
    </submittedName>
</protein>
<accession>A0A480AS21</accession>
<reference evidence="2" key="1">
    <citation type="submission" date="2019-03" db="EMBL/GenBank/DDBJ databases">
        <title>Aquabacterium pictum sp.nov., the first bacteriochlorophyll a-containing freshwater bacterium in the genus Aquabacterium of the class Betaproteobacteria.</title>
        <authorList>
            <person name="Hirose S."/>
            <person name="Tank M."/>
            <person name="Hara E."/>
            <person name="Tamaki H."/>
            <person name="Takaichi S."/>
            <person name="Haruta S."/>
            <person name="Hanada S."/>
        </authorList>
    </citation>
    <scope>NUCLEOTIDE SEQUENCE [LARGE SCALE GENOMIC DNA]</scope>
    <source>
        <strain evidence="2">W35</strain>
    </source>
</reference>
<proteinExistence type="predicted"/>
<evidence type="ECO:0000313" key="1">
    <source>
        <dbReference type="EMBL" id="GCL64344.1"/>
    </source>
</evidence>
<organism evidence="1 2">
    <name type="scientific">Pseudaquabacterium pictum</name>
    <dbReference type="NCBI Taxonomy" id="2315236"/>
    <lineage>
        <taxon>Bacteria</taxon>
        <taxon>Pseudomonadati</taxon>
        <taxon>Pseudomonadota</taxon>
        <taxon>Betaproteobacteria</taxon>
        <taxon>Burkholderiales</taxon>
        <taxon>Sphaerotilaceae</taxon>
        <taxon>Pseudaquabacterium</taxon>
    </lineage>
</organism>
<dbReference type="OrthoDB" id="6872885at2"/>
<dbReference type="EMBL" id="BJCL01000009">
    <property type="protein sequence ID" value="GCL64344.1"/>
    <property type="molecule type" value="Genomic_DNA"/>
</dbReference>
<keyword evidence="2" id="KW-1185">Reference proteome</keyword>
<dbReference type="RefSeq" id="WP_137734079.1">
    <property type="nucleotide sequence ID" value="NZ_BJCL01000009.1"/>
</dbReference>
<comment type="caution">
    <text evidence="1">The sequence shown here is derived from an EMBL/GenBank/DDBJ whole genome shotgun (WGS) entry which is preliminary data.</text>
</comment>
<dbReference type="Proteomes" id="UP000301751">
    <property type="component" value="Unassembled WGS sequence"/>
</dbReference>
<evidence type="ECO:0000313" key="2">
    <source>
        <dbReference type="Proteomes" id="UP000301751"/>
    </source>
</evidence>
<sequence length="154" mass="16667">MQLNCPVCHATFPIESALQHEAGREVMAMLAGMQPDLSLPLMHYIGYFRPAKQQLGWGRALRLMREVVGLLPVPAETLVLGLVEAARGLDEKRAQPGWKPLGNHNYLKRCLESAQARHEAGTVVQAALANAAPTARLPRSQAGQALVALEGMKG</sequence>
<gene>
    <name evidence="1" type="ORF">AQPW35_34250</name>
</gene>
<dbReference type="AlphaFoldDB" id="A0A480AS21"/>